<dbReference type="InterPro" id="IPR009362">
    <property type="entry name" value="YhcG_C"/>
</dbReference>
<accession>A0A413UAF4</accession>
<feature type="domain" description="YhcG N-terminal" evidence="2">
    <location>
        <begin position="12"/>
        <end position="162"/>
    </location>
</feature>
<dbReference type="PANTHER" id="PTHR30547:SF5">
    <property type="entry name" value="NUCLEASE YHCG-RELATED"/>
    <property type="match status" value="1"/>
</dbReference>
<dbReference type="InterPro" id="IPR041527">
    <property type="entry name" value="YhcG_N"/>
</dbReference>
<dbReference type="InterPro" id="IPR011856">
    <property type="entry name" value="tRNA_endonuc-like_dom_sf"/>
</dbReference>
<reference evidence="3 4" key="1">
    <citation type="submission" date="2018-08" db="EMBL/GenBank/DDBJ databases">
        <title>A genome reference for cultivated species of the human gut microbiota.</title>
        <authorList>
            <person name="Zou Y."/>
            <person name="Xue W."/>
            <person name="Luo G."/>
        </authorList>
    </citation>
    <scope>NUCLEOTIDE SEQUENCE [LARGE SCALE GENOMIC DNA]</scope>
    <source>
        <strain evidence="3 4">AM42-13AC</strain>
    </source>
</reference>
<evidence type="ECO:0000313" key="4">
    <source>
        <dbReference type="Proteomes" id="UP000285288"/>
    </source>
</evidence>
<dbReference type="Gene3D" id="3.40.1350.10">
    <property type="match status" value="1"/>
</dbReference>
<comment type="caution">
    <text evidence="3">The sequence shown here is derived from an EMBL/GenBank/DDBJ whole genome shotgun (WGS) entry which is preliminary data.</text>
</comment>
<feature type="domain" description="YhcG PDDEXK nuclease" evidence="1">
    <location>
        <begin position="187"/>
        <end position="340"/>
    </location>
</feature>
<dbReference type="Proteomes" id="UP000285288">
    <property type="component" value="Unassembled WGS sequence"/>
</dbReference>
<dbReference type="GO" id="GO:0003676">
    <property type="term" value="F:nucleic acid binding"/>
    <property type="evidence" value="ECO:0007669"/>
    <property type="project" value="InterPro"/>
</dbReference>
<dbReference type="PANTHER" id="PTHR30547">
    <property type="entry name" value="UNCHARACTERIZED PROTEIN YHCG-RELATED"/>
    <property type="match status" value="1"/>
</dbReference>
<dbReference type="Pfam" id="PF06250">
    <property type="entry name" value="YhcG_C"/>
    <property type="match status" value="1"/>
</dbReference>
<protein>
    <submittedName>
        <fullName evidence="3">DUF1016 domain-containing protein</fullName>
    </submittedName>
</protein>
<dbReference type="Pfam" id="PF17761">
    <property type="entry name" value="DUF1016_N"/>
    <property type="match status" value="1"/>
</dbReference>
<evidence type="ECO:0000313" key="3">
    <source>
        <dbReference type="EMBL" id="RHB01907.1"/>
    </source>
</evidence>
<gene>
    <name evidence="3" type="ORF">DW907_10210</name>
</gene>
<dbReference type="InterPro" id="IPR053148">
    <property type="entry name" value="PD-DEXK-like_domain"/>
</dbReference>
<name>A0A413UAF4_9FIRM</name>
<dbReference type="RefSeq" id="WP_118011956.1">
    <property type="nucleotide sequence ID" value="NZ_QSGD01000051.1"/>
</dbReference>
<dbReference type="EMBL" id="QSGD01000051">
    <property type="protein sequence ID" value="RHB01907.1"/>
    <property type="molecule type" value="Genomic_DNA"/>
</dbReference>
<evidence type="ECO:0000259" key="1">
    <source>
        <dbReference type="Pfam" id="PF06250"/>
    </source>
</evidence>
<organism evidence="3 4">
    <name type="scientific">Holdemanella biformis</name>
    <dbReference type="NCBI Taxonomy" id="1735"/>
    <lineage>
        <taxon>Bacteria</taxon>
        <taxon>Bacillati</taxon>
        <taxon>Bacillota</taxon>
        <taxon>Erysipelotrichia</taxon>
        <taxon>Erysipelotrichales</taxon>
        <taxon>Erysipelotrichaceae</taxon>
        <taxon>Holdemanella</taxon>
    </lineage>
</organism>
<proteinExistence type="predicted"/>
<sequence length="344" mass="40798">MNEVSNEFLNKVSLLIEEAKKNVKTTVNIAMVYTYFEIGRMIIEEEQNGDNRAEYGKYIIRNLSSFLTEHYGKGYSISNLKNFRQFYLIYSNDSIGQTMFSQFKNYPATVTERKFYLSWSHYLKLMRISNIEERHFYEIEAVKNDWSLSELKRQYDSSLYERLSLSKNKDEIMLLSQQGQIIEKPADAIKDPYVLEFLQLPELPVYSETELENKIIDHLQQFLLELSKGYTFVGRQVRLTFDEEHFKVDLVFFNRILKCFVLIDLKIGELKHQDIGQMQMYVNYYDRKVKLDDENNTIGIILCKDKKQSIVEMTLPENNNQIFASKYQTVLPSKEELQHLLNEE</sequence>
<dbReference type="AlphaFoldDB" id="A0A413UAF4"/>
<evidence type="ECO:0000259" key="2">
    <source>
        <dbReference type="Pfam" id="PF17761"/>
    </source>
</evidence>